<name>A0A645AAX2_9ZZZZ</name>
<evidence type="ECO:0000259" key="1">
    <source>
        <dbReference type="Pfam" id="PF11907"/>
    </source>
</evidence>
<dbReference type="EMBL" id="VSSQ01011438">
    <property type="protein sequence ID" value="MPM46834.1"/>
    <property type="molecule type" value="Genomic_DNA"/>
</dbReference>
<dbReference type="Pfam" id="PF11907">
    <property type="entry name" value="DUF3427"/>
    <property type="match status" value="1"/>
</dbReference>
<feature type="domain" description="DUF3427" evidence="1">
    <location>
        <begin position="17"/>
        <end position="130"/>
    </location>
</feature>
<protein>
    <recommendedName>
        <fullName evidence="1">DUF3427 domain-containing protein</fullName>
    </recommendedName>
</protein>
<comment type="caution">
    <text evidence="2">The sequence shown here is derived from an EMBL/GenBank/DDBJ whole genome shotgun (WGS) entry which is preliminary data.</text>
</comment>
<dbReference type="AlphaFoldDB" id="A0A645AAX2"/>
<accession>A0A645AAX2</accession>
<sequence length="140" mass="16325">MALGKHTVDKKYNFQEGVLHVKEKDLDAFIITINKVEKHYSPSAMYKDYAISSELFHWQTQSKISPETPTCERYINHKKNNHKILLIVRENKKDKGFTTPFTYLGTADYVRHYGRLPVNIIWRLHEPLPAGIEVKAEKAL</sequence>
<organism evidence="2">
    <name type="scientific">bioreactor metagenome</name>
    <dbReference type="NCBI Taxonomy" id="1076179"/>
    <lineage>
        <taxon>unclassified sequences</taxon>
        <taxon>metagenomes</taxon>
        <taxon>ecological metagenomes</taxon>
    </lineage>
</organism>
<reference evidence="2" key="1">
    <citation type="submission" date="2019-08" db="EMBL/GenBank/DDBJ databases">
        <authorList>
            <person name="Kucharzyk K."/>
            <person name="Murdoch R.W."/>
            <person name="Higgins S."/>
            <person name="Loffler F."/>
        </authorList>
    </citation>
    <scope>NUCLEOTIDE SEQUENCE</scope>
</reference>
<dbReference type="InterPro" id="IPR021835">
    <property type="entry name" value="DUF3427"/>
</dbReference>
<evidence type="ECO:0000313" key="2">
    <source>
        <dbReference type="EMBL" id="MPM46834.1"/>
    </source>
</evidence>
<proteinExistence type="predicted"/>
<gene>
    <name evidence="2" type="ORF">SDC9_93541</name>
</gene>